<dbReference type="InterPro" id="IPR051060">
    <property type="entry name" value="Carbamoyltrans_HypF-like"/>
</dbReference>
<proteinExistence type="predicted"/>
<dbReference type="GO" id="GO:0051604">
    <property type="term" value="P:protein maturation"/>
    <property type="evidence" value="ECO:0007669"/>
    <property type="project" value="TreeGrafter"/>
</dbReference>
<organism evidence="2">
    <name type="scientific">marine sediment metagenome</name>
    <dbReference type="NCBI Taxonomy" id="412755"/>
    <lineage>
        <taxon>unclassified sequences</taxon>
        <taxon>metagenomes</taxon>
        <taxon>ecological metagenomes</taxon>
    </lineage>
</organism>
<dbReference type="GO" id="GO:0008270">
    <property type="term" value="F:zinc ion binding"/>
    <property type="evidence" value="ECO:0007669"/>
    <property type="project" value="TreeGrafter"/>
</dbReference>
<protein>
    <recommendedName>
        <fullName evidence="1">YrdC-like domain-containing protein</fullName>
    </recommendedName>
</protein>
<evidence type="ECO:0000259" key="1">
    <source>
        <dbReference type="Pfam" id="PF01300"/>
    </source>
</evidence>
<dbReference type="InterPro" id="IPR006070">
    <property type="entry name" value="Sua5-like_dom"/>
</dbReference>
<feature type="non-terminal residue" evidence="2">
    <location>
        <position position="1"/>
    </location>
</feature>
<dbReference type="PANTHER" id="PTHR42959">
    <property type="entry name" value="CARBAMOYLTRANSFERASE"/>
    <property type="match status" value="1"/>
</dbReference>
<reference evidence="2" key="1">
    <citation type="journal article" date="2014" name="Front. Microbiol.">
        <title>High frequency of phylogenetically diverse reductive dehalogenase-homologous genes in deep subseafloor sedimentary metagenomes.</title>
        <authorList>
            <person name="Kawai M."/>
            <person name="Futagami T."/>
            <person name="Toyoda A."/>
            <person name="Takaki Y."/>
            <person name="Nishi S."/>
            <person name="Hori S."/>
            <person name="Arai W."/>
            <person name="Tsubouchi T."/>
            <person name="Morono Y."/>
            <person name="Uchiyama I."/>
            <person name="Ito T."/>
            <person name="Fujiyama A."/>
            <person name="Inagaki F."/>
            <person name="Takami H."/>
        </authorList>
    </citation>
    <scope>NUCLEOTIDE SEQUENCE</scope>
    <source>
        <strain evidence="2">Expedition CK06-06</strain>
    </source>
</reference>
<accession>X1R1L3</accession>
<dbReference type="Gene3D" id="3.90.870.40">
    <property type="match status" value="1"/>
</dbReference>
<dbReference type="GO" id="GO:0016743">
    <property type="term" value="F:carboxyl- or carbamoyltransferase activity"/>
    <property type="evidence" value="ECO:0007669"/>
    <property type="project" value="TreeGrafter"/>
</dbReference>
<dbReference type="InterPro" id="IPR017945">
    <property type="entry name" value="DHBP_synth_RibB-like_a/b_dom"/>
</dbReference>
<dbReference type="EMBL" id="BARW01012961">
    <property type="protein sequence ID" value="GAI74672.1"/>
    <property type="molecule type" value="Genomic_DNA"/>
</dbReference>
<name>X1R1L3_9ZZZZ</name>
<feature type="domain" description="YrdC-like" evidence="1">
    <location>
        <begin position="24"/>
        <end position="69"/>
    </location>
</feature>
<dbReference type="PANTHER" id="PTHR42959:SF1">
    <property type="entry name" value="CARBAMOYLTRANSFERASE HYPF"/>
    <property type="match status" value="1"/>
</dbReference>
<comment type="caution">
    <text evidence="2">The sequence shown here is derived from an EMBL/GenBank/DDBJ whole genome shotgun (WGS) entry which is preliminary data.</text>
</comment>
<evidence type="ECO:0000313" key="2">
    <source>
        <dbReference type="EMBL" id="GAI74672.1"/>
    </source>
</evidence>
<sequence>YELIYQGKRIEGINTITTLVAERIFRGEIVTIKGLGGFFMACNATDTQAVDRLREAKNRDGKPFAVMFSGRKVNH</sequence>
<dbReference type="Pfam" id="PF01300">
    <property type="entry name" value="Sua5_yciO_yrdC"/>
    <property type="match status" value="1"/>
</dbReference>
<gene>
    <name evidence="2" type="ORF">S12H4_24073</name>
</gene>
<dbReference type="GO" id="GO:0003725">
    <property type="term" value="F:double-stranded RNA binding"/>
    <property type="evidence" value="ECO:0007669"/>
    <property type="project" value="InterPro"/>
</dbReference>
<dbReference type="AlphaFoldDB" id="X1R1L3"/>
<dbReference type="SUPFAM" id="SSF55821">
    <property type="entry name" value="YrdC/RibB"/>
    <property type="match status" value="1"/>
</dbReference>